<proteinExistence type="predicted"/>
<reference evidence="2" key="1">
    <citation type="submission" date="2020-07" db="EMBL/GenBank/DDBJ databases">
        <title>Complete genome sequencing of Coprobacter sp. strain 2CBH44.</title>
        <authorList>
            <person name="Sakamoto M."/>
            <person name="Murakami T."/>
            <person name="Mori H."/>
        </authorList>
    </citation>
    <scope>NUCLEOTIDE SEQUENCE [LARGE SCALE GENOMIC DNA]</scope>
    <source>
        <strain evidence="2">2CBH44</strain>
    </source>
</reference>
<protein>
    <submittedName>
        <fullName evidence="1">Uncharacterized protein</fullName>
    </submittedName>
</protein>
<gene>
    <name evidence="1" type="ORF">Cop2CBH44_13210</name>
</gene>
<dbReference type="EMBL" id="AP023322">
    <property type="protein sequence ID" value="BCI62968.1"/>
    <property type="molecule type" value="Genomic_DNA"/>
</dbReference>
<accession>A0A7G1HXM1</accession>
<dbReference type="KEGG" id="copr:Cop2CBH44_13210"/>
<evidence type="ECO:0000313" key="2">
    <source>
        <dbReference type="Proteomes" id="UP000594042"/>
    </source>
</evidence>
<dbReference type="Proteomes" id="UP000594042">
    <property type="component" value="Chromosome"/>
</dbReference>
<dbReference type="AlphaFoldDB" id="A0A7G1HXM1"/>
<sequence>MDSEIGLGFEILKINNGKRNKNFSFQIYLL</sequence>
<keyword evidence="2" id="KW-1185">Reference proteome</keyword>
<name>A0A7G1HXM1_9BACT</name>
<organism evidence="1 2">
    <name type="scientific">Coprobacter secundus subsp. similis</name>
    <dbReference type="NCBI Taxonomy" id="2751153"/>
    <lineage>
        <taxon>Bacteria</taxon>
        <taxon>Pseudomonadati</taxon>
        <taxon>Bacteroidota</taxon>
        <taxon>Bacteroidia</taxon>
        <taxon>Bacteroidales</taxon>
        <taxon>Barnesiellaceae</taxon>
        <taxon>Coprobacter</taxon>
    </lineage>
</organism>
<evidence type="ECO:0000313" key="1">
    <source>
        <dbReference type="EMBL" id="BCI62968.1"/>
    </source>
</evidence>